<sequence length="250" mass="30073">MQQKLSIHRCEQDFEPNDFLLFQNDQRRSSLIVDDQNILHNIEAELKYITTARITILKKEAPEKRTIKPQCKIYEFKQYLYFKDDDSDWDLTIDIDLAYAKIKYKIDQFKINDIAQIIIEKNNTVLTLENKDRCLLNEGRIDKFNKDFLKNMRYKLDFYCIWNYDPIEFEFRKKLGSGSSGIVYLVKINQQKSFKVTCGKYALKCLESLQSQNIIHKDITPQNILLEQKKWDTWIYRPRDSQRQLPQFEK</sequence>
<organism evidence="2 3">
    <name type="scientific">Stylonychia lemnae</name>
    <name type="common">Ciliate</name>
    <dbReference type="NCBI Taxonomy" id="5949"/>
    <lineage>
        <taxon>Eukaryota</taxon>
        <taxon>Sar</taxon>
        <taxon>Alveolata</taxon>
        <taxon>Ciliophora</taxon>
        <taxon>Intramacronucleata</taxon>
        <taxon>Spirotrichea</taxon>
        <taxon>Stichotrichia</taxon>
        <taxon>Sporadotrichida</taxon>
        <taxon>Oxytrichidae</taxon>
        <taxon>Stylonychinae</taxon>
        <taxon>Stylonychia</taxon>
    </lineage>
</organism>
<proteinExistence type="predicted"/>
<evidence type="ECO:0000313" key="3">
    <source>
        <dbReference type="Proteomes" id="UP000039865"/>
    </source>
</evidence>
<dbReference type="InterPro" id="IPR008266">
    <property type="entry name" value="Tyr_kinase_AS"/>
</dbReference>
<dbReference type="AlphaFoldDB" id="A0A078B3T2"/>
<dbReference type="GO" id="GO:0005524">
    <property type="term" value="F:ATP binding"/>
    <property type="evidence" value="ECO:0007669"/>
    <property type="project" value="UniProtKB-UniRule"/>
</dbReference>
<dbReference type="InterPro" id="IPR011009">
    <property type="entry name" value="Kinase-like_dom_sf"/>
</dbReference>
<dbReference type="PROSITE" id="PS00107">
    <property type="entry name" value="PROTEIN_KINASE_ATP"/>
    <property type="match status" value="1"/>
</dbReference>
<dbReference type="SUPFAM" id="SSF56112">
    <property type="entry name" value="Protein kinase-like (PK-like)"/>
    <property type="match status" value="1"/>
</dbReference>
<evidence type="ECO:0000256" key="1">
    <source>
        <dbReference type="PROSITE-ProRule" id="PRU10141"/>
    </source>
</evidence>
<evidence type="ECO:0008006" key="4">
    <source>
        <dbReference type="Google" id="ProtNLM"/>
    </source>
</evidence>
<dbReference type="InParanoid" id="A0A078B3T2"/>
<keyword evidence="1" id="KW-0547">Nucleotide-binding</keyword>
<gene>
    <name evidence="2" type="primary">Contig231.g267</name>
    <name evidence="2" type="ORF">STYLEM_17286</name>
</gene>
<dbReference type="InterPro" id="IPR017441">
    <property type="entry name" value="Protein_kinase_ATP_BS"/>
</dbReference>
<name>A0A078B3T2_STYLE</name>
<dbReference type="PROSITE" id="PS00109">
    <property type="entry name" value="PROTEIN_KINASE_TYR"/>
    <property type="match status" value="1"/>
</dbReference>
<feature type="binding site" evidence="1">
    <location>
        <position position="204"/>
    </location>
    <ligand>
        <name>ATP</name>
        <dbReference type="ChEBI" id="CHEBI:30616"/>
    </ligand>
</feature>
<accession>A0A078B3T2</accession>
<evidence type="ECO:0000313" key="2">
    <source>
        <dbReference type="EMBL" id="CDW88168.1"/>
    </source>
</evidence>
<keyword evidence="3" id="KW-1185">Reference proteome</keyword>
<dbReference type="Gene3D" id="1.10.510.10">
    <property type="entry name" value="Transferase(Phosphotransferase) domain 1"/>
    <property type="match status" value="1"/>
</dbReference>
<keyword evidence="1" id="KW-0067">ATP-binding</keyword>
<protein>
    <recommendedName>
        <fullName evidence="4">Protein kinase domain-containing protein</fullName>
    </recommendedName>
</protein>
<dbReference type="EMBL" id="CCKQ01016295">
    <property type="protein sequence ID" value="CDW88168.1"/>
    <property type="molecule type" value="Genomic_DNA"/>
</dbReference>
<dbReference type="GO" id="GO:0004672">
    <property type="term" value="F:protein kinase activity"/>
    <property type="evidence" value="ECO:0007669"/>
    <property type="project" value="InterPro"/>
</dbReference>
<reference evidence="2 3" key="1">
    <citation type="submission" date="2014-06" db="EMBL/GenBank/DDBJ databases">
        <authorList>
            <person name="Swart Estienne"/>
        </authorList>
    </citation>
    <scope>NUCLEOTIDE SEQUENCE [LARGE SCALE GENOMIC DNA]</scope>
    <source>
        <strain evidence="2 3">130c</strain>
    </source>
</reference>
<dbReference type="Proteomes" id="UP000039865">
    <property type="component" value="Unassembled WGS sequence"/>
</dbReference>